<evidence type="ECO:0000313" key="1">
    <source>
        <dbReference type="EMBL" id="RVW77231.1"/>
    </source>
</evidence>
<accession>A0A438GZ61</accession>
<proteinExistence type="predicted"/>
<gene>
    <name evidence="1" type="primary">BTAF1_0</name>
    <name evidence="1" type="ORF">CK203_043289</name>
</gene>
<evidence type="ECO:0000313" key="2">
    <source>
        <dbReference type="Proteomes" id="UP000288805"/>
    </source>
</evidence>
<organism evidence="1 2">
    <name type="scientific">Vitis vinifera</name>
    <name type="common">Grape</name>
    <dbReference type="NCBI Taxonomy" id="29760"/>
    <lineage>
        <taxon>Eukaryota</taxon>
        <taxon>Viridiplantae</taxon>
        <taxon>Streptophyta</taxon>
        <taxon>Embryophyta</taxon>
        <taxon>Tracheophyta</taxon>
        <taxon>Spermatophyta</taxon>
        <taxon>Magnoliopsida</taxon>
        <taxon>eudicotyledons</taxon>
        <taxon>Gunneridae</taxon>
        <taxon>Pentapetalae</taxon>
        <taxon>rosids</taxon>
        <taxon>Vitales</taxon>
        <taxon>Vitaceae</taxon>
        <taxon>Viteae</taxon>
        <taxon>Vitis</taxon>
    </lineage>
</organism>
<comment type="caution">
    <text evidence="1">The sequence shown here is derived from an EMBL/GenBank/DDBJ whole genome shotgun (WGS) entry which is preliminary data.</text>
</comment>
<protein>
    <submittedName>
        <fullName evidence="1">TATA-binding protein-associated factor BTAF1</fullName>
    </submittedName>
</protein>
<reference evidence="1 2" key="1">
    <citation type="journal article" date="2018" name="PLoS Genet.">
        <title>Population sequencing reveals clonal diversity and ancestral inbreeding in the grapevine cultivar Chardonnay.</title>
        <authorList>
            <person name="Roach M.J."/>
            <person name="Johnson D.L."/>
            <person name="Bohlmann J."/>
            <person name="van Vuuren H.J."/>
            <person name="Jones S.J."/>
            <person name="Pretorius I.S."/>
            <person name="Schmidt S.A."/>
            <person name="Borneman A.R."/>
        </authorList>
    </citation>
    <scope>NUCLEOTIDE SEQUENCE [LARGE SCALE GENOMIC DNA]</scope>
    <source>
        <strain evidence="2">cv. Chardonnay</strain>
        <tissue evidence="1">Leaf</tissue>
    </source>
</reference>
<dbReference type="OrthoDB" id="10252227at2759"/>
<sequence>MEELVEILGCRVGSLPSRYLGLCLGAVFKSTIVETWWKRGCIKGCKVEETIPVQGVVLFRATLMDAWVCDAWEQANNGDKARFPKEWELDSIGALLLCLQGKSVSREVEDKAMWMVRKEGKFSVKSFYGGMAQGFKFVPDKVYLEFLGFNKSKVFCLGASWRGILTLDKLKRRGWMLVLLQVLNPEPANQRFRVAAAHAIGAIAENVKHSSLSELFACVGKRMSEAGISGEVEDVVAWPDYHPKIMAGSPFRSFDINKVLEFGALLASGGQGPFNYTLLAFYLLCCITCLSLSKLGCHEKDLDPPEEFCEVSNANQQGGGLHHETFLGLNLNCLGTSYLRLFKSYQDQG</sequence>
<name>A0A438GZ61_VITVI</name>
<dbReference type="AlphaFoldDB" id="A0A438GZ61"/>
<dbReference type="Proteomes" id="UP000288805">
    <property type="component" value="Unassembled WGS sequence"/>
</dbReference>
<dbReference type="EMBL" id="QGNW01000316">
    <property type="protein sequence ID" value="RVW77231.1"/>
    <property type="molecule type" value="Genomic_DNA"/>
</dbReference>